<proteinExistence type="predicted"/>
<reference evidence="1" key="1">
    <citation type="journal article" date="2014" name="Int. J. Syst. Evol. Microbiol.">
        <title>Complete genome sequence of Corynebacterium casei LMG S-19264T (=DSM 44701T), isolated from a smear-ripened cheese.</title>
        <authorList>
            <consortium name="US DOE Joint Genome Institute (JGI-PGF)"/>
            <person name="Walter F."/>
            <person name="Albersmeier A."/>
            <person name="Kalinowski J."/>
            <person name="Ruckert C."/>
        </authorList>
    </citation>
    <scope>NUCLEOTIDE SEQUENCE</scope>
    <source>
        <strain evidence="1">CGMCC 1.15758</strain>
    </source>
</reference>
<evidence type="ECO:0000313" key="2">
    <source>
        <dbReference type="Proteomes" id="UP000636949"/>
    </source>
</evidence>
<dbReference type="Gene3D" id="2.60.120.620">
    <property type="entry name" value="q2cbj1_9rhob like domain"/>
    <property type="match status" value="1"/>
</dbReference>
<comment type="caution">
    <text evidence="1">The sequence shown here is derived from an EMBL/GenBank/DDBJ whole genome shotgun (WGS) entry which is preliminary data.</text>
</comment>
<dbReference type="Proteomes" id="UP000636949">
    <property type="component" value="Unassembled WGS sequence"/>
</dbReference>
<gene>
    <name evidence="1" type="ORF">GCM10010995_16990</name>
</gene>
<dbReference type="AlphaFoldDB" id="A0A8J2Z4W3"/>
<keyword evidence="2" id="KW-1185">Reference proteome</keyword>
<protein>
    <recommendedName>
        <fullName evidence="3">2OG-Fe dioxygenase family protein</fullName>
    </recommendedName>
</protein>
<name>A0A8J2Z4W3_9GAMM</name>
<accession>A0A8J2Z4W3</accession>
<dbReference type="EMBL" id="BMJS01000019">
    <property type="protein sequence ID" value="GGG00275.1"/>
    <property type="molecule type" value="Genomic_DNA"/>
</dbReference>
<dbReference type="OrthoDB" id="6681382at2"/>
<dbReference type="GO" id="GO:0051213">
    <property type="term" value="F:dioxygenase activity"/>
    <property type="evidence" value="ECO:0007669"/>
    <property type="project" value="InterPro"/>
</dbReference>
<sequence length="233" mass="26472">MYQVELDMPKGSNRKAEEAEKAEEMMYQIAFIGDLKPIFAKSFETLKRDPNMKSGDNYRHRAFAVGDILRGEISVSPHSEVFHQSKKLNKYQGGIDRSFPLIEMDIAKKVASNIIMAHIYPRLPACDYHFGIHQIRIYTNDEVTGKPAPEGVHQDGFDYVTVVCVDMQNITGGNSLLVDINKHQHIHVNQALKEGEMFLFNDRKYAHYASPIVPLLPGAGHRDVFVITMQIKK</sequence>
<organism evidence="1 2">
    <name type="scientific">Cysteiniphilum litorale</name>
    <dbReference type="NCBI Taxonomy" id="2056700"/>
    <lineage>
        <taxon>Bacteria</taxon>
        <taxon>Pseudomonadati</taxon>
        <taxon>Pseudomonadota</taxon>
        <taxon>Gammaproteobacteria</taxon>
        <taxon>Thiotrichales</taxon>
        <taxon>Fastidiosibacteraceae</taxon>
        <taxon>Cysteiniphilum</taxon>
    </lineage>
</organism>
<evidence type="ECO:0008006" key="3">
    <source>
        <dbReference type="Google" id="ProtNLM"/>
    </source>
</evidence>
<reference evidence="1" key="2">
    <citation type="submission" date="2020-09" db="EMBL/GenBank/DDBJ databases">
        <authorList>
            <person name="Sun Q."/>
            <person name="Zhou Y."/>
        </authorList>
    </citation>
    <scope>NUCLEOTIDE SEQUENCE</scope>
    <source>
        <strain evidence="1">CGMCC 1.15758</strain>
    </source>
</reference>
<dbReference type="InterPro" id="IPR018724">
    <property type="entry name" value="2OG-Fe_dioxygenase"/>
</dbReference>
<evidence type="ECO:0000313" key="1">
    <source>
        <dbReference type="EMBL" id="GGG00275.1"/>
    </source>
</evidence>
<dbReference type="Pfam" id="PF10014">
    <property type="entry name" value="2OG-Fe_Oxy_2"/>
    <property type="match status" value="1"/>
</dbReference>
<dbReference type="RefSeq" id="WP_117002975.1">
    <property type="nucleotide sequence ID" value="NZ_BMJS01000019.1"/>
</dbReference>